<dbReference type="SUPFAM" id="SSF55961">
    <property type="entry name" value="Bet v1-like"/>
    <property type="match status" value="1"/>
</dbReference>
<reference evidence="2" key="1">
    <citation type="journal article" date="2019" name="Int. J. Syst. Evol. Microbiol.">
        <title>The Global Catalogue of Microorganisms (GCM) 10K type strain sequencing project: providing services to taxonomists for standard genome sequencing and annotation.</title>
        <authorList>
            <consortium name="The Broad Institute Genomics Platform"/>
            <consortium name="The Broad Institute Genome Sequencing Center for Infectious Disease"/>
            <person name="Wu L."/>
            <person name="Ma J."/>
        </authorList>
    </citation>
    <scope>NUCLEOTIDE SEQUENCE [LARGE SCALE GENOMIC DNA]</scope>
    <source>
        <strain evidence="2">KACC 11588</strain>
    </source>
</reference>
<evidence type="ECO:0000313" key="2">
    <source>
        <dbReference type="Proteomes" id="UP001596056"/>
    </source>
</evidence>
<dbReference type="Pfam" id="PF06240">
    <property type="entry name" value="COXG"/>
    <property type="match status" value="1"/>
</dbReference>
<proteinExistence type="predicted"/>
<keyword evidence="2" id="KW-1185">Reference proteome</keyword>
<dbReference type="Gene3D" id="3.30.530.20">
    <property type="match status" value="1"/>
</dbReference>
<comment type="caution">
    <text evidence="1">The sequence shown here is derived from an EMBL/GenBank/DDBJ whole genome shotgun (WGS) entry which is preliminary data.</text>
</comment>
<sequence>MQLTGEKILAAPPEAVWTALIDPVFLKALIPGCQEMSGSPEAGYDIVVERGVGGMTARMTGRFDLREVQPGQGCLLVGGGSGGAVGQARGKARIRLSPEGRGTRLAWDIAAELEGKLAGIPQFVVNMAARKVADGFVERFAAALERRPVQTKGWLGRIVPR</sequence>
<name>A0ABW0SBY6_9RHOB</name>
<dbReference type="EMBL" id="JBHSNA010000005">
    <property type="protein sequence ID" value="MFC5566452.1"/>
    <property type="molecule type" value="Genomic_DNA"/>
</dbReference>
<dbReference type="PANTHER" id="PTHR38588">
    <property type="entry name" value="BLL0334 PROTEIN"/>
    <property type="match status" value="1"/>
</dbReference>
<protein>
    <submittedName>
        <fullName evidence="1">CoxG family protein</fullName>
    </submittedName>
</protein>
<dbReference type="PANTHER" id="PTHR38588:SF1">
    <property type="entry name" value="BLL0334 PROTEIN"/>
    <property type="match status" value="1"/>
</dbReference>
<evidence type="ECO:0000313" key="1">
    <source>
        <dbReference type="EMBL" id="MFC5566452.1"/>
    </source>
</evidence>
<accession>A0ABW0SBY6</accession>
<dbReference type="RefSeq" id="WP_209840106.1">
    <property type="nucleotide sequence ID" value="NZ_JAGGJP010000006.1"/>
</dbReference>
<organism evidence="1 2">
    <name type="scientific">Rubellimicrobium aerolatum</name>
    <dbReference type="NCBI Taxonomy" id="490979"/>
    <lineage>
        <taxon>Bacteria</taxon>
        <taxon>Pseudomonadati</taxon>
        <taxon>Pseudomonadota</taxon>
        <taxon>Alphaproteobacteria</taxon>
        <taxon>Rhodobacterales</taxon>
        <taxon>Roseobacteraceae</taxon>
        <taxon>Rubellimicrobium</taxon>
    </lineage>
</organism>
<dbReference type="InterPro" id="IPR010419">
    <property type="entry name" value="CO_DH_gsu"/>
</dbReference>
<gene>
    <name evidence="1" type="ORF">ACFPOC_08465</name>
</gene>
<dbReference type="InterPro" id="IPR023393">
    <property type="entry name" value="START-like_dom_sf"/>
</dbReference>
<dbReference type="Proteomes" id="UP001596056">
    <property type="component" value="Unassembled WGS sequence"/>
</dbReference>